<dbReference type="EMBL" id="CP017686">
    <property type="protein sequence ID" value="AYQ54997.1"/>
    <property type="molecule type" value="Genomic_DNA"/>
</dbReference>
<dbReference type="GO" id="GO:0016020">
    <property type="term" value="C:membrane"/>
    <property type="evidence" value="ECO:0007669"/>
    <property type="project" value="InterPro"/>
</dbReference>
<dbReference type="GeneID" id="41321632"/>
<sequence length="394" mass="41793">MLGVDLDIYQTAAMGALALALGLVLVRKSKTLRRFCIPAAVVGGLVFALVNCLLHSADIAEFDFDETLKNVFMMAFFCSVGFMASFRMLKQGGKLVVVLLALVSVLIVFQDVIGSALCTIFGLDPKMGLALGSISLVGGHGTAASYGEQLVNDFGIANADTVAIAAATFGLAFSGFIGGPLAKRRVEQGGLGPDQEDIQLQKEDESKVEVDNNRFLLALMLMVICIGAGTYIISAFKEVGITLPVYLGAMIVALVIRNAADHWNIDLPLREISALGWICLSMFLAMALMVTKLWQLADLAGKMVVILLVQAAVVAIFAYHVIFRCTGKNYESAALVTATCGFGLGATPNAVANMEALFGKYGVAPKAYFAVPLVGSVFIDLVNTAILTVFLNIL</sequence>
<feature type="transmembrane region" description="Helical" evidence="1">
    <location>
        <begin position="71"/>
        <end position="89"/>
    </location>
</feature>
<dbReference type="PANTHER" id="PTHR36178">
    <property type="entry name" value="SLR0625 PROTEIN"/>
    <property type="match status" value="1"/>
</dbReference>
<feature type="transmembrane region" description="Helical" evidence="1">
    <location>
        <begin position="96"/>
        <end position="123"/>
    </location>
</feature>
<feature type="transmembrane region" description="Helical" evidence="1">
    <location>
        <begin position="35"/>
        <end position="56"/>
    </location>
</feature>
<evidence type="ECO:0000313" key="3">
    <source>
        <dbReference type="Proteomes" id="UP000273278"/>
    </source>
</evidence>
<gene>
    <name evidence="2" type="ORF">BKD89_04155</name>
</gene>
<dbReference type="InterPro" id="IPR004445">
    <property type="entry name" value="GltS"/>
</dbReference>
<feature type="transmembrane region" description="Helical" evidence="1">
    <location>
        <begin position="303"/>
        <end position="323"/>
    </location>
</feature>
<feature type="transmembrane region" description="Helical" evidence="1">
    <location>
        <begin position="330"/>
        <end position="347"/>
    </location>
</feature>
<name>A0A3G3IGM3_9ARCH</name>
<keyword evidence="1" id="KW-1133">Transmembrane helix</keyword>
<evidence type="ECO:0000313" key="2">
    <source>
        <dbReference type="EMBL" id="AYQ54997.1"/>
    </source>
</evidence>
<accession>A0A3G3IGM3</accession>
<keyword evidence="1" id="KW-0472">Membrane</keyword>
<evidence type="ECO:0000256" key="1">
    <source>
        <dbReference type="SAM" id="Phobius"/>
    </source>
</evidence>
<protein>
    <submittedName>
        <fullName evidence="2">Sodium/glutamate symporter</fullName>
    </submittedName>
</protein>
<feature type="transmembrane region" description="Helical" evidence="1">
    <location>
        <begin position="162"/>
        <end position="182"/>
    </location>
</feature>
<dbReference type="AlphaFoldDB" id="A0A3G3IGM3"/>
<feature type="transmembrane region" description="Helical" evidence="1">
    <location>
        <begin position="6"/>
        <end position="26"/>
    </location>
</feature>
<dbReference type="PANTHER" id="PTHR36178:SF1">
    <property type="entry name" value="SODIUM_GLUTAMATE SYMPORTER"/>
    <property type="match status" value="1"/>
</dbReference>
<dbReference type="RefSeq" id="WP_015504735.1">
    <property type="nucleotide sequence ID" value="NZ_CAYARW010000040.1"/>
</dbReference>
<dbReference type="GO" id="GO:0015501">
    <property type="term" value="F:glutamate:sodium symporter activity"/>
    <property type="evidence" value="ECO:0007669"/>
    <property type="project" value="InterPro"/>
</dbReference>
<dbReference type="Pfam" id="PF03616">
    <property type="entry name" value="Glt_symporter"/>
    <property type="match status" value="1"/>
</dbReference>
<reference evidence="2 3" key="1">
    <citation type="submission" date="2016-10" db="EMBL/GenBank/DDBJ databases">
        <title>Complete genome of the TMA-utilizing, human hosted archaeon Methanomethylophilus alvus Gen. nov, sp. nov., strain Mx-05, derived from a pure culture.</title>
        <authorList>
            <person name="Brugere J.-F."/>
            <person name="Ben Hania W."/>
            <person name="Chaudhary P.P."/>
            <person name="Gaci N."/>
            <person name="Borrel G."/>
            <person name="Cao Van Tuat L."/>
            <person name="Fardeau M.-L."/>
            <person name="Harris H.M.B."/>
            <person name="O'Toole P.W."/>
            <person name="Ollivier B."/>
        </authorList>
    </citation>
    <scope>NUCLEOTIDE SEQUENCE [LARGE SCALE GENOMIC DNA]</scope>
    <source>
        <strain evidence="2 3">Mx-05</strain>
    </source>
</reference>
<keyword evidence="1" id="KW-0812">Transmembrane</keyword>
<dbReference type="Proteomes" id="UP000273278">
    <property type="component" value="Chromosome"/>
</dbReference>
<feature type="transmembrane region" description="Helical" evidence="1">
    <location>
        <begin position="239"/>
        <end position="260"/>
    </location>
</feature>
<feature type="transmembrane region" description="Helical" evidence="1">
    <location>
        <begin position="272"/>
        <end position="291"/>
    </location>
</feature>
<dbReference type="HAMAP" id="MF_02062">
    <property type="entry name" value="GltS"/>
    <property type="match status" value="1"/>
</dbReference>
<dbReference type="GO" id="GO:0015813">
    <property type="term" value="P:L-glutamate transmembrane transport"/>
    <property type="evidence" value="ECO:0007669"/>
    <property type="project" value="InterPro"/>
</dbReference>
<feature type="transmembrane region" description="Helical" evidence="1">
    <location>
        <begin position="215"/>
        <end position="233"/>
    </location>
</feature>
<organism evidence="2 3">
    <name type="scientific">Methanomethylophilus alvi</name>
    <dbReference type="NCBI Taxonomy" id="1291540"/>
    <lineage>
        <taxon>Archaea</taxon>
        <taxon>Methanobacteriati</taxon>
        <taxon>Thermoplasmatota</taxon>
        <taxon>Thermoplasmata</taxon>
        <taxon>Methanomassiliicoccales</taxon>
        <taxon>Methanomethylophilaceae</taxon>
        <taxon>Methanomethylophilus</taxon>
    </lineage>
</organism>
<dbReference type="NCBIfam" id="TIGR00210">
    <property type="entry name" value="gltS"/>
    <property type="match status" value="1"/>
</dbReference>
<proteinExistence type="inferred from homology"/>
<feature type="transmembrane region" description="Helical" evidence="1">
    <location>
        <begin position="367"/>
        <end position="391"/>
    </location>
</feature>